<dbReference type="EMBL" id="RBNJ01006558">
    <property type="protein sequence ID" value="RUS28484.1"/>
    <property type="molecule type" value="Genomic_DNA"/>
</dbReference>
<evidence type="ECO:0000313" key="2">
    <source>
        <dbReference type="Proteomes" id="UP000274822"/>
    </source>
</evidence>
<proteinExistence type="predicted"/>
<keyword evidence="2" id="KW-1185">Reference proteome</keyword>
<reference evidence="1 2" key="1">
    <citation type="journal article" date="2018" name="New Phytol.">
        <title>Phylogenomics of Endogonaceae and evolution of mycorrhizas within Mucoromycota.</title>
        <authorList>
            <person name="Chang Y."/>
            <person name="Desiro A."/>
            <person name="Na H."/>
            <person name="Sandor L."/>
            <person name="Lipzen A."/>
            <person name="Clum A."/>
            <person name="Barry K."/>
            <person name="Grigoriev I.V."/>
            <person name="Martin F.M."/>
            <person name="Stajich J.E."/>
            <person name="Smith M.E."/>
            <person name="Bonito G."/>
            <person name="Spatafora J.W."/>
        </authorList>
    </citation>
    <scope>NUCLEOTIDE SEQUENCE [LARGE SCALE GENOMIC DNA]</scope>
    <source>
        <strain evidence="1 2">AD002</strain>
    </source>
</reference>
<organism evidence="1 2">
    <name type="scientific">Jimgerdemannia flammicorona</name>
    <dbReference type="NCBI Taxonomy" id="994334"/>
    <lineage>
        <taxon>Eukaryota</taxon>
        <taxon>Fungi</taxon>
        <taxon>Fungi incertae sedis</taxon>
        <taxon>Mucoromycota</taxon>
        <taxon>Mucoromycotina</taxon>
        <taxon>Endogonomycetes</taxon>
        <taxon>Endogonales</taxon>
        <taxon>Endogonaceae</taxon>
        <taxon>Jimgerdemannia</taxon>
    </lineage>
</organism>
<dbReference type="Proteomes" id="UP000274822">
    <property type="component" value="Unassembled WGS sequence"/>
</dbReference>
<accession>A0A433QFE6</accession>
<name>A0A433QFE6_9FUNG</name>
<gene>
    <name evidence="1" type="ORF">BC938DRAFT_481829</name>
</gene>
<protein>
    <submittedName>
        <fullName evidence="1">Uncharacterized protein</fullName>
    </submittedName>
</protein>
<dbReference type="AlphaFoldDB" id="A0A433QFE6"/>
<comment type="caution">
    <text evidence="1">The sequence shown here is derived from an EMBL/GenBank/DDBJ whole genome shotgun (WGS) entry which is preliminary data.</text>
</comment>
<evidence type="ECO:0000313" key="1">
    <source>
        <dbReference type="EMBL" id="RUS28484.1"/>
    </source>
</evidence>
<sequence>MSMQKQQTFGITNDIDRNFTFPTQLPWRTSSHPRPEPGTAVKGSIALPKCVVLRCIGSETKCSSGVMHASGSLGRSRLLCLEFHLLAIRCREHNEMMLQKSLDEARSAMSAKSMFISNVSHGR</sequence>